<organism evidence="1">
    <name type="scientific">Archangium gephyra</name>
    <dbReference type="NCBI Taxonomy" id="48"/>
    <lineage>
        <taxon>Bacteria</taxon>
        <taxon>Pseudomonadati</taxon>
        <taxon>Myxococcota</taxon>
        <taxon>Myxococcia</taxon>
        <taxon>Myxococcales</taxon>
        <taxon>Cystobacterineae</taxon>
        <taxon>Archangiaceae</taxon>
        <taxon>Archangium</taxon>
    </lineage>
</organism>
<sequence length="187" mass="21320">MKWHNPPPRWTASEGHLTLETGDQTDFWRETHYGFIRDSGHFFHQEVEGDFTASVRFSGEYRALYDQAGLMVRLDERYWIKAGIEYTDGVQHLSVVVTREFSDWSVLPLTQPPDEVTLRLSRHGDAVRVEYALGGPAFRMLRLAYLPPGRPASVGPMACSPQRSGFVANFRDFQVGPPISRELHSPE</sequence>
<dbReference type="Pfam" id="PF07081">
    <property type="entry name" value="DUF1349"/>
    <property type="match status" value="1"/>
</dbReference>
<name>A0A7D4XGG3_9BACT</name>
<dbReference type="EMBL" id="MT520808">
    <property type="protein sequence ID" value="QKW93549.1"/>
    <property type="molecule type" value="Genomic_DNA"/>
</dbReference>
<evidence type="ECO:0000313" key="1">
    <source>
        <dbReference type="EMBL" id="QKW93549.1"/>
    </source>
</evidence>
<dbReference type="PANTHER" id="PTHR35332">
    <property type="entry name" value="REGULATION OF ENOLASE PROTEIN 1"/>
    <property type="match status" value="1"/>
</dbReference>
<dbReference type="InterPro" id="IPR009784">
    <property type="entry name" value="DUF1349"/>
</dbReference>
<dbReference type="SUPFAM" id="SSF49899">
    <property type="entry name" value="Concanavalin A-like lectins/glucanases"/>
    <property type="match status" value="1"/>
</dbReference>
<proteinExistence type="predicted"/>
<dbReference type="AlphaFoldDB" id="A0A7D4XGG3"/>
<dbReference type="InterPro" id="IPR013320">
    <property type="entry name" value="ConA-like_dom_sf"/>
</dbReference>
<dbReference type="PANTHER" id="PTHR35332:SF2">
    <property type="entry name" value="REGULATION OF ENOLASE PROTEIN 1"/>
    <property type="match status" value="1"/>
</dbReference>
<dbReference type="PIRSF" id="PIRSF022704">
    <property type="entry name" value="UCP022704"/>
    <property type="match status" value="1"/>
</dbReference>
<dbReference type="Gene3D" id="2.60.120.200">
    <property type="match status" value="1"/>
</dbReference>
<dbReference type="InterPro" id="IPR015987">
    <property type="entry name" value="UCP022704"/>
</dbReference>
<reference evidence="1" key="1">
    <citation type="journal article" date="2020" name="Molecules">
        <title>2-Hydroxysorangiadenosine: Structure and Biosynthesis of a Myxobacterial Sesquiterpene-Nucleoside.</title>
        <authorList>
            <person name="Okoth D.A."/>
            <person name="Hug J.J."/>
            <person name="Garcia R."/>
            <person name="Sproer C."/>
            <person name="Overmann J."/>
            <person name="Muller R."/>
        </authorList>
    </citation>
    <scope>NUCLEOTIDE SEQUENCE</scope>
    <source>
        <strain evidence="1">MCy8375</strain>
    </source>
</reference>
<protein>
    <submittedName>
        <fullName evidence="1">Regulation of enolase protein 1</fullName>
    </submittedName>
</protein>
<accession>A0A7D4XGG3</accession>